<dbReference type="InterPro" id="IPR006665">
    <property type="entry name" value="OmpA-like"/>
</dbReference>
<evidence type="ECO:0000256" key="3">
    <source>
        <dbReference type="PROSITE-ProRule" id="PRU00473"/>
    </source>
</evidence>
<dbReference type="RefSeq" id="WP_246590914.1">
    <property type="nucleotide sequence ID" value="NZ_CAJQUM010000001.1"/>
</dbReference>
<evidence type="ECO:0000256" key="2">
    <source>
        <dbReference type="ARBA" id="ARBA00023136"/>
    </source>
</evidence>
<keyword evidence="2 3" id="KW-0472">Membrane</keyword>
<dbReference type="Pfam" id="PF00691">
    <property type="entry name" value="OmpA"/>
    <property type="match status" value="1"/>
</dbReference>
<reference evidence="5" key="1">
    <citation type="submission" date="2021-04" db="EMBL/GenBank/DDBJ databases">
        <authorList>
            <person name="Hornung B."/>
        </authorList>
    </citation>
    <scope>NUCLEOTIDE SEQUENCE</scope>
    <source>
        <strain evidence="5">G5G6</strain>
    </source>
</reference>
<sequence length="93" mass="10608">MKKPMLMKSVPKGRYRLEGNAEERDSTEYNLALGQKRAEIVRRVLVIMGMPNSELEVVSYGEEKPRAPVMKKNAGPRIVRRFCKKTVGHGYSD</sequence>
<keyword evidence="6" id="KW-1185">Reference proteome</keyword>
<evidence type="ECO:0000259" key="4">
    <source>
        <dbReference type="PROSITE" id="PS51123"/>
    </source>
</evidence>
<dbReference type="Proteomes" id="UP000742786">
    <property type="component" value="Unassembled WGS sequence"/>
</dbReference>
<dbReference type="InterPro" id="IPR006664">
    <property type="entry name" value="OMP_bac"/>
</dbReference>
<evidence type="ECO:0000256" key="1">
    <source>
        <dbReference type="ARBA" id="ARBA00004370"/>
    </source>
</evidence>
<name>A0A916J2Y4_9PROT</name>
<comment type="caution">
    <text evidence="5">The sequence shown here is derived from an EMBL/GenBank/DDBJ whole genome shotgun (WGS) entry which is preliminary data.</text>
</comment>
<dbReference type="GO" id="GO:0016020">
    <property type="term" value="C:membrane"/>
    <property type="evidence" value="ECO:0007669"/>
    <property type="project" value="UniProtKB-SubCell"/>
</dbReference>
<gene>
    <name evidence="5" type="ORF">GTOL_11627</name>
</gene>
<evidence type="ECO:0000313" key="6">
    <source>
        <dbReference type="Proteomes" id="UP000742786"/>
    </source>
</evidence>
<evidence type="ECO:0000313" key="5">
    <source>
        <dbReference type="EMBL" id="CAG4883744.1"/>
    </source>
</evidence>
<dbReference type="PRINTS" id="PR01021">
    <property type="entry name" value="OMPADOMAIN"/>
</dbReference>
<dbReference type="EMBL" id="CAJQUM010000001">
    <property type="protein sequence ID" value="CAG4883744.1"/>
    <property type="molecule type" value="Genomic_DNA"/>
</dbReference>
<dbReference type="Gene3D" id="3.30.1330.60">
    <property type="entry name" value="OmpA-like domain"/>
    <property type="match status" value="1"/>
</dbReference>
<dbReference type="InterPro" id="IPR036737">
    <property type="entry name" value="OmpA-like_sf"/>
</dbReference>
<dbReference type="PROSITE" id="PS51123">
    <property type="entry name" value="OMPA_2"/>
    <property type="match status" value="1"/>
</dbReference>
<accession>A0A916J2Y4</accession>
<organism evidence="5 6">
    <name type="scientific">Georgfuchsia toluolica</name>
    <dbReference type="NCBI Taxonomy" id="424218"/>
    <lineage>
        <taxon>Bacteria</taxon>
        <taxon>Pseudomonadati</taxon>
        <taxon>Pseudomonadota</taxon>
        <taxon>Betaproteobacteria</taxon>
        <taxon>Nitrosomonadales</taxon>
        <taxon>Sterolibacteriaceae</taxon>
        <taxon>Georgfuchsia</taxon>
    </lineage>
</organism>
<dbReference type="CDD" id="cd07185">
    <property type="entry name" value="OmpA_C-like"/>
    <property type="match status" value="1"/>
</dbReference>
<protein>
    <recommendedName>
        <fullName evidence="4">OmpA-like domain-containing protein</fullName>
    </recommendedName>
</protein>
<dbReference type="SUPFAM" id="SSF103088">
    <property type="entry name" value="OmpA-like"/>
    <property type="match status" value="1"/>
</dbReference>
<proteinExistence type="predicted"/>
<dbReference type="AlphaFoldDB" id="A0A916J2Y4"/>
<comment type="subcellular location">
    <subcellularLocation>
        <location evidence="1">Membrane</location>
    </subcellularLocation>
</comment>
<feature type="domain" description="OmpA-like" evidence="4">
    <location>
        <begin position="1"/>
        <end position="93"/>
    </location>
</feature>